<proteinExistence type="inferred from homology"/>
<dbReference type="InterPro" id="IPR013766">
    <property type="entry name" value="Thioredoxin_domain"/>
</dbReference>
<dbReference type="InterPro" id="IPR036249">
    <property type="entry name" value="Thioredoxin-like_sf"/>
</dbReference>
<dbReference type="EMBL" id="CP012333">
    <property type="protein sequence ID" value="AKU94300.1"/>
    <property type="molecule type" value="Genomic_DNA"/>
</dbReference>
<dbReference type="FunFam" id="3.40.30.10:FF:000010">
    <property type="entry name" value="Glutathione peroxidase"/>
    <property type="match status" value="1"/>
</dbReference>
<dbReference type="PROSITE" id="PS51352">
    <property type="entry name" value="THIOREDOXIN_2"/>
    <property type="match status" value="1"/>
</dbReference>
<dbReference type="PROSITE" id="PS00460">
    <property type="entry name" value="GLUTATHIONE_PEROXID_1"/>
    <property type="match status" value="1"/>
</dbReference>
<feature type="active site" evidence="4">
    <location>
        <position position="87"/>
    </location>
</feature>
<dbReference type="PANTHER" id="PTHR11592:SF78">
    <property type="entry name" value="GLUTATHIONE PEROXIDASE"/>
    <property type="match status" value="1"/>
</dbReference>
<dbReference type="PIRSF" id="PIRSF000303">
    <property type="entry name" value="Glutathion_perox"/>
    <property type="match status" value="1"/>
</dbReference>
<dbReference type="CDD" id="cd00340">
    <property type="entry name" value="GSH_Peroxidase"/>
    <property type="match status" value="1"/>
</dbReference>
<reference evidence="8 9" key="1">
    <citation type="submission" date="2015-08" db="EMBL/GenBank/DDBJ databases">
        <authorList>
            <person name="Babu N.S."/>
            <person name="Beckwith C.J."/>
            <person name="Beseler K.G."/>
            <person name="Brison A."/>
            <person name="Carone J.V."/>
            <person name="Caskin T.P."/>
            <person name="Diamond M."/>
            <person name="Durham M.E."/>
            <person name="Foxe J.M."/>
            <person name="Go M."/>
            <person name="Henderson B.A."/>
            <person name="Jones I.B."/>
            <person name="McGettigan J.A."/>
            <person name="Micheletti S.J."/>
            <person name="Nasrallah M.E."/>
            <person name="Ortiz D."/>
            <person name="Piller C.R."/>
            <person name="Privatt S.R."/>
            <person name="Schneider S.L."/>
            <person name="Sharp S."/>
            <person name="Smith T.C."/>
            <person name="Stanton J.D."/>
            <person name="Ullery H.E."/>
            <person name="Wilson R.J."/>
            <person name="Serrano M.G."/>
            <person name="Buck G."/>
            <person name="Lee V."/>
            <person name="Wang Y."/>
            <person name="Carvalho R."/>
            <person name="Voegtly L."/>
            <person name="Shi R."/>
            <person name="Duckworth R."/>
            <person name="Johnson A."/>
            <person name="Loviza R."/>
            <person name="Walstead R."/>
            <person name="Shah Z."/>
            <person name="Kiflezghi M."/>
            <person name="Wade K."/>
            <person name="Ball S.L."/>
            <person name="Bradley K.W."/>
            <person name="Asai D.J."/>
            <person name="Bowman C.A."/>
            <person name="Russell D.A."/>
            <person name="Pope W.H."/>
            <person name="Jacobs-Sera D."/>
            <person name="Hendrix R.W."/>
            <person name="Hatfull G.F."/>
        </authorList>
    </citation>
    <scope>NUCLEOTIDE SEQUENCE [LARGE SCALE GENOMIC DNA]</scope>
    <source>
        <strain evidence="8 9">DSM 27648</strain>
    </source>
</reference>
<keyword evidence="3 5" id="KW-0560">Oxidoreductase</keyword>
<dbReference type="AlphaFoldDB" id="A0A0K1PLA3"/>
<evidence type="ECO:0000256" key="5">
    <source>
        <dbReference type="RuleBase" id="RU000499"/>
    </source>
</evidence>
<dbReference type="SUPFAM" id="SSF52833">
    <property type="entry name" value="Thioredoxin-like"/>
    <property type="match status" value="1"/>
</dbReference>
<dbReference type="PRINTS" id="PR01011">
    <property type="entry name" value="GLUTPROXDASE"/>
</dbReference>
<dbReference type="Pfam" id="PF00255">
    <property type="entry name" value="GSHPx"/>
    <property type="match status" value="1"/>
</dbReference>
<dbReference type="PROSITE" id="PS51257">
    <property type="entry name" value="PROKAR_LIPOPROTEIN"/>
    <property type="match status" value="1"/>
</dbReference>
<evidence type="ECO:0000313" key="9">
    <source>
        <dbReference type="Proteomes" id="UP000064967"/>
    </source>
</evidence>
<dbReference type="InterPro" id="IPR029759">
    <property type="entry name" value="GPX_AS"/>
</dbReference>
<evidence type="ECO:0000256" key="4">
    <source>
        <dbReference type="PIRSR" id="PIRSR000303-1"/>
    </source>
</evidence>
<comment type="similarity">
    <text evidence="1 5">Belongs to the glutathione peroxidase family.</text>
</comment>
<protein>
    <recommendedName>
        <fullName evidence="5">Glutathione peroxidase</fullName>
    </recommendedName>
</protein>
<feature type="chain" id="PRO_5005465908" description="Glutathione peroxidase" evidence="6">
    <location>
        <begin position="25"/>
        <end position="235"/>
    </location>
</feature>
<keyword evidence="2 5" id="KW-0575">Peroxidase</keyword>
<gene>
    <name evidence="8" type="ORF">AKJ09_00964</name>
</gene>
<feature type="domain" description="Thioredoxin" evidence="7">
    <location>
        <begin position="49"/>
        <end position="233"/>
    </location>
</feature>
<dbReference type="KEGG" id="llu:AKJ09_00964"/>
<name>A0A0K1PLA3_9BACT</name>
<evidence type="ECO:0000256" key="6">
    <source>
        <dbReference type="SAM" id="SignalP"/>
    </source>
</evidence>
<dbReference type="GO" id="GO:0034599">
    <property type="term" value="P:cellular response to oxidative stress"/>
    <property type="evidence" value="ECO:0007669"/>
    <property type="project" value="TreeGrafter"/>
</dbReference>
<dbReference type="Proteomes" id="UP000064967">
    <property type="component" value="Chromosome"/>
</dbReference>
<dbReference type="Gene3D" id="3.40.30.10">
    <property type="entry name" value="Glutaredoxin"/>
    <property type="match status" value="1"/>
</dbReference>
<keyword evidence="9" id="KW-1185">Reference proteome</keyword>
<evidence type="ECO:0000256" key="3">
    <source>
        <dbReference type="ARBA" id="ARBA00023002"/>
    </source>
</evidence>
<dbReference type="PANTHER" id="PTHR11592">
    <property type="entry name" value="GLUTATHIONE PEROXIDASE"/>
    <property type="match status" value="1"/>
</dbReference>
<feature type="signal peptide" evidence="6">
    <location>
        <begin position="1"/>
        <end position="24"/>
    </location>
</feature>
<dbReference type="STRING" id="1391654.AKJ09_00964"/>
<dbReference type="OrthoDB" id="9809733at2"/>
<evidence type="ECO:0000259" key="7">
    <source>
        <dbReference type="PROSITE" id="PS51352"/>
    </source>
</evidence>
<evidence type="ECO:0000256" key="1">
    <source>
        <dbReference type="ARBA" id="ARBA00006926"/>
    </source>
</evidence>
<dbReference type="InterPro" id="IPR000889">
    <property type="entry name" value="Glutathione_peroxidase"/>
</dbReference>
<evidence type="ECO:0000256" key="2">
    <source>
        <dbReference type="ARBA" id="ARBA00022559"/>
    </source>
</evidence>
<accession>A0A0K1PLA3</accession>
<organism evidence="8 9">
    <name type="scientific">Labilithrix luteola</name>
    <dbReference type="NCBI Taxonomy" id="1391654"/>
    <lineage>
        <taxon>Bacteria</taxon>
        <taxon>Pseudomonadati</taxon>
        <taxon>Myxococcota</taxon>
        <taxon>Polyangia</taxon>
        <taxon>Polyangiales</taxon>
        <taxon>Labilitrichaceae</taxon>
        <taxon>Labilithrix</taxon>
    </lineage>
</organism>
<evidence type="ECO:0000313" key="8">
    <source>
        <dbReference type="EMBL" id="AKU94300.1"/>
    </source>
</evidence>
<dbReference type="GO" id="GO:0004601">
    <property type="term" value="F:peroxidase activity"/>
    <property type="evidence" value="ECO:0007669"/>
    <property type="project" value="UniProtKB-KW"/>
</dbReference>
<dbReference type="PATRIC" id="fig|1391654.3.peg.978"/>
<keyword evidence="6" id="KW-0732">Signal</keyword>
<dbReference type="PROSITE" id="PS51355">
    <property type="entry name" value="GLUTATHIONE_PEROXID_3"/>
    <property type="match status" value="1"/>
</dbReference>
<sequence length="235" mass="25604">MSLRRSLRSSFVICAFAGAALVVACGGGNAATPAANASETTASAKASSSSASAPIYDFEVKTIDGEPVKLDRYRGKVLLVVNVASKCGFTPQYEALEALYQKHAKEGFEILGFPCDQFGHQEPGTETEIKTFCTTRYAVHFPLFSKIEVNGSNAHPLYQYMRAQQAGSLSKEMPGAEMLYGHLEKNFPELLGTDAVKWNFTKFLVDRHGKVVHRFESPEKPEAIEPQIAALLAAH</sequence>